<dbReference type="Pfam" id="PF02311">
    <property type="entry name" value="AraC_binding"/>
    <property type="match status" value="1"/>
</dbReference>
<dbReference type="Gene3D" id="2.60.120.10">
    <property type="entry name" value="Jelly Rolls"/>
    <property type="match status" value="1"/>
</dbReference>
<protein>
    <submittedName>
        <fullName evidence="5">AraC family transcriptional regulator</fullName>
    </submittedName>
</protein>
<evidence type="ECO:0000313" key="5">
    <source>
        <dbReference type="EMBL" id="MFD1677596.1"/>
    </source>
</evidence>
<dbReference type="PANTHER" id="PTHR43280:SF28">
    <property type="entry name" value="HTH-TYPE TRANSCRIPTIONAL ACTIVATOR RHAS"/>
    <property type="match status" value="1"/>
</dbReference>
<dbReference type="SMART" id="SM00342">
    <property type="entry name" value="HTH_ARAC"/>
    <property type="match status" value="1"/>
</dbReference>
<sequence>MSIQPRREMTVIPDKTFPINVFHIRSITPHWHDHLEWIYVQNGAARVQIDGDFVRLERGEFAFVHAKQVHAATSLDANTALVAIVFNEALVRNSGLDNTEERYFSPFLRNKLQIPNFLKAADPLIEDIRSAFLRIMEEFEQNQLGYELFIKAELFRTFGLIFRHYESIIAHARGSRPKTADFTSLLGYLRTNYAAMMRIHEAAKMVNMSPNHFCKTFKQLTGKTFIEYLHMLKVTEAERLLLESDLAVTDIATKVGFNNLTYFGRVFKKYKNQTPSDVRKQRAMEIPSRAAFLLHQ</sequence>
<dbReference type="InterPro" id="IPR009057">
    <property type="entry name" value="Homeodomain-like_sf"/>
</dbReference>
<dbReference type="Gene3D" id="1.10.10.60">
    <property type="entry name" value="Homeodomain-like"/>
    <property type="match status" value="2"/>
</dbReference>
<dbReference type="InterPro" id="IPR037923">
    <property type="entry name" value="HTH-like"/>
</dbReference>
<feature type="domain" description="HTH araC/xylS-type" evidence="4">
    <location>
        <begin position="183"/>
        <end position="281"/>
    </location>
</feature>
<reference evidence="6" key="1">
    <citation type="journal article" date="2019" name="Int. J. Syst. Evol. Microbiol.">
        <title>The Global Catalogue of Microorganisms (GCM) 10K type strain sequencing project: providing services to taxonomists for standard genome sequencing and annotation.</title>
        <authorList>
            <consortium name="The Broad Institute Genomics Platform"/>
            <consortium name="The Broad Institute Genome Sequencing Center for Infectious Disease"/>
            <person name="Wu L."/>
            <person name="Ma J."/>
        </authorList>
    </citation>
    <scope>NUCLEOTIDE SEQUENCE [LARGE SCALE GENOMIC DNA]</scope>
    <source>
        <strain evidence="6">CGMCC 1.12286</strain>
    </source>
</reference>
<dbReference type="PROSITE" id="PS01124">
    <property type="entry name" value="HTH_ARAC_FAMILY_2"/>
    <property type="match status" value="1"/>
</dbReference>
<dbReference type="InterPro" id="IPR020449">
    <property type="entry name" value="Tscrpt_reg_AraC-type_HTH"/>
</dbReference>
<organism evidence="5 6">
    <name type="scientific">Alicyclobacillus fodiniaquatilis</name>
    <dbReference type="NCBI Taxonomy" id="1661150"/>
    <lineage>
        <taxon>Bacteria</taxon>
        <taxon>Bacillati</taxon>
        <taxon>Bacillota</taxon>
        <taxon>Bacilli</taxon>
        <taxon>Bacillales</taxon>
        <taxon>Alicyclobacillaceae</taxon>
        <taxon>Alicyclobacillus</taxon>
    </lineage>
</organism>
<name>A0ABW4JNJ8_9BACL</name>
<dbReference type="InterPro" id="IPR018062">
    <property type="entry name" value="HTH_AraC-typ_CS"/>
</dbReference>
<evidence type="ECO:0000256" key="2">
    <source>
        <dbReference type="ARBA" id="ARBA00023125"/>
    </source>
</evidence>
<dbReference type="PRINTS" id="PR00032">
    <property type="entry name" value="HTHARAC"/>
</dbReference>
<evidence type="ECO:0000259" key="4">
    <source>
        <dbReference type="PROSITE" id="PS01124"/>
    </source>
</evidence>
<dbReference type="EMBL" id="JBHUCX010000095">
    <property type="protein sequence ID" value="MFD1677596.1"/>
    <property type="molecule type" value="Genomic_DNA"/>
</dbReference>
<dbReference type="SUPFAM" id="SSF46689">
    <property type="entry name" value="Homeodomain-like"/>
    <property type="match status" value="2"/>
</dbReference>
<dbReference type="PROSITE" id="PS00041">
    <property type="entry name" value="HTH_ARAC_FAMILY_1"/>
    <property type="match status" value="1"/>
</dbReference>
<dbReference type="InterPro" id="IPR018060">
    <property type="entry name" value="HTH_AraC"/>
</dbReference>
<proteinExistence type="predicted"/>
<keyword evidence="3" id="KW-0804">Transcription</keyword>
<keyword evidence="6" id="KW-1185">Reference proteome</keyword>
<dbReference type="InterPro" id="IPR014710">
    <property type="entry name" value="RmlC-like_jellyroll"/>
</dbReference>
<dbReference type="PANTHER" id="PTHR43280">
    <property type="entry name" value="ARAC-FAMILY TRANSCRIPTIONAL REGULATOR"/>
    <property type="match status" value="1"/>
</dbReference>
<dbReference type="InterPro" id="IPR003313">
    <property type="entry name" value="AraC-bd"/>
</dbReference>
<keyword evidence="1" id="KW-0805">Transcription regulation</keyword>
<dbReference type="RefSeq" id="WP_377945506.1">
    <property type="nucleotide sequence ID" value="NZ_JBHUCX010000095.1"/>
</dbReference>
<evidence type="ECO:0000313" key="6">
    <source>
        <dbReference type="Proteomes" id="UP001597079"/>
    </source>
</evidence>
<comment type="caution">
    <text evidence="5">The sequence shown here is derived from an EMBL/GenBank/DDBJ whole genome shotgun (WGS) entry which is preliminary data.</text>
</comment>
<dbReference type="Proteomes" id="UP001597079">
    <property type="component" value="Unassembled WGS sequence"/>
</dbReference>
<evidence type="ECO:0000256" key="1">
    <source>
        <dbReference type="ARBA" id="ARBA00023015"/>
    </source>
</evidence>
<gene>
    <name evidence="5" type="ORF">ACFSB2_23320</name>
</gene>
<keyword evidence="2" id="KW-0238">DNA-binding</keyword>
<accession>A0ABW4JNJ8</accession>
<dbReference type="SUPFAM" id="SSF51215">
    <property type="entry name" value="Regulatory protein AraC"/>
    <property type="match status" value="1"/>
</dbReference>
<dbReference type="CDD" id="cd02208">
    <property type="entry name" value="cupin_RmlC-like"/>
    <property type="match status" value="1"/>
</dbReference>
<dbReference type="Pfam" id="PF12833">
    <property type="entry name" value="HTH_18"/>
    <property type="match status" value="1"/>
</dbReference>
<evidence type="ECO:0000256" key="3">
    <source>
        <dbReference type="ARBA" id="ARBA00023163"/>
    </source>
</evidence>